<dbReference type="RefSeq" id="WP_249478884.1">
    <property type="nucleotide sequence ID" value="NZ_CP097218.1"/>
</dbReference>
<organism evidence="4 5">
    <name type="scientific">Brachybacterium kimchii</name>
    <dbReference type="NCBI Taxonomy" id="2942909"/>
    <lineage>
        <taxon>Bacteria</taxon>
        <taxon>Bacillati</taxon>
        <taxon>Actinomycetota</taxon>
        <taxon>Actinomycetes</taxon>
        <taxon>Micrococcales</taxon>
        <taxon>Dermabacteraceae</taxon>
        <taxon>Brachybacterium</taxon>
    </lineage>
</organism>
<dbReference type="InterPro" id="IPR041644">
    <property type="entry name" value="GNAT_C"/>
</dbReference>
<evidence type="ECO:0000313" key="4">
    <source>
        <dbReference type="EMBL" id="UQN29693.1"/>
    </source>
</evidence>
<dbReference type="GO" id="GO:0016746">
    <property type="term" value="F:acyltransferase activity"/>
    <property type="evidence" value="ECO:0007669"/>
    <property type="project" value="UniProtKB-KW"/>
</dbReference>
<proteinExistence type="predicted"/>
<evidence type="ECO:0000256" key="1">
    <source>
        <dbReference type="SAM" id="MobiDB-lite"/>
    </source>
</evidence>
<dbReference type="Gene3D" id="3.40.630.120">
    <property type="match status" value="1"/>
</dbReference>
<keyword evidence="4" id="KW-0012">Acyltransferase</keyword>
<dbReference type="Pfam" id="PF18164">
    <property type="entry name" value="GNAT_C"/>
    <property type="match status" value="1"/>
</dbReference>
<evidence type="ECO:0000313" key="5">
    <source>
        <dbReference type="Proteomes" id="UP001055868"/>
    </source>
</evidence>
<feature type="domain" description="N-acyltransferase N-terminal" evidence="2">
    <location>
        <begin position="51"/>
        <end position="189"/>
    </location>
</feature>
<sequence>MTRTDAHPSVPGRSESDAERGALPEGYLPTGVAATGALTEDEVTRALTADDRDALLERLGITDQDHEELSALIPRALAVPEVLAAITRTAHLLRASAGLDAPAAPLADLAEAHNALQQPLAPGEGLIAILAHVVSTDTVRTWHARRRLSEAQSWHVLSDLGQQMRVHRASSHGRLGLHQVSWTAMNWCGRLVHLGRLQFDLHRSAADGRWIIGVHIPATGPLDPADVEASFEAASAYFPEAYPDLVAAAPAGAAAFGREFECHSWLMNRVLVDSLGTDSNIGAFVDRFEILENSRDDDGAAFFVFSARPPYDPAALPRRSRLEREVGGRLADGRGWESGRGHLVR</sequence>
<keyword evidence="5" id="KW-1185">Reference proteome</keyword>
<reference evidence="4" key="1">
    <citation type="submission" date="2022-05" db="EMBL/GenBank/DDBJ databases">
        <title>Genomic analysis of Brachybacterium sp. CBA3104.</title>
        <authorList>
            <person name="Roh S.W."/>
            <person name="Kim Y.B."/>
            <person name="Kim Y."/>
        </authorList>
    </citation>
    <scope>NUCLEOTIDE SEQUENCE</scope>
    <source>
        <strain evidence="4">CBA3104</strain>
    </source>
</reference>
<name>A0ABY4N8G7_9MICO</name>
<dbReference type="InterPro" id="IPR041273">
    <property type="entry name" value="NAT_N"/>
</dbReference>
<evidence type="ECO:0000259" key="3">
    <source>
        <dbReference type="Pfam" id="PF18164"/>
    </source>
</evidence>
<feature type="region of interest" description="Disordered" evidence="1">
    <location>
        <begin position="1"/>
        <end position="29"/>
    </location>
</feature>
<protein>
    <submittedName>
        <fullName evidence="4">Acyltransferase domain-containing protein</fullName>
    </submittedName>
</protein>
<evidence type="ECO:0000259" key="2">
    <source>
        <dbReference type="Pfam" id="PF18082"/>
    </source>
</evidence>
<gene>
    <name evidence="4" type="ORF">M4486_19020</name>
</gene>
<accession>A0ABY4N8G7</accession>
<dbReference type="Proteomes" id="UP001055868">
    <property type="component" value="Chromosome"/>
</dbReference>
<keyword evidence="4" id="KW-0808">Transferase</keyword>
<dbReference type="EMBL" id="CP097218">
    <property type="protein sequence ID" value="UQN29693.1"/>
    <property type="molecule type" value="Genomic_DNA"/>
</dbReference>
<dbReference type="Pfam" id="PF18082">
    <property type="entry name" value="NAT_N"/>
    <property type="match status" value="1"/>
</dbReference>
<feature type="domain" description="GNAT-like C-terminal" evidence="3">
    <location>
        <begin position="191"/>
        <end position="343"/>
    </location>
</feature>